<protein>
    <recommendedName>
        <fullName evidence="3">Group-specific protein</fullName>
    </recommendedName>
</protein>
<dbReference type="EMBL" id="FMAK01000029">
    <property type="protein sequence ID" value="SCB67900.1"/>
    <property type="molecule type" value="Genomic_DNA"/>
</dbReference>
<reference evidence="1 2" key="1">
    <citation type="submission" date="2016-08" db="EMBL/GenBank/DDBJ databases">
        <authorList>
            <person name="Seilhamer J.J."/>
        </authorList>
    </citation>
    <scope>NUCLEOTIDE SEQUENCE [LARGE SCALE GENOMIC DNA]</scope>
    <source>
        <strain evidence="1 2">SDA_GO95</strain>
    </source>
</reference>
<evidence type="ECO:0000313" key="2">
    <source>
        <dbReference type="Proteomes" id="UP000195696"/>
    </source>
</evidence>
<evidence type="ECO:0000313" key="1">
    <source>
        <dbReference type="EMBL" id="SCB67900.1"/>
    </source>
</evidence>
<accession>A0A1D3MLK0</accession>
<name>A0A1D3MLK0_BACMY</name>
<gene>
    <name evidence="1" type="ORF">BWGO95_02029</name>
</gene>
<dbReference type="RefSeq" id="WP_002202207.1">
    <property type="nucleotide sequence ID" value="NZ_CP035953.1"/>
</dbReference>
<evidence type="ECO:0008006" key="3">
    <source>
        <dbReference type="Google" id="ProtNLM"/>
    </source>
</evidence>
<dbReference type="AlphaFoldDB" id="A0A1D3MLK0"/>
<proteinExistence type="predicted"/>
<sequence>MILEPLYAENIVVAVIYNSEFRWYVTDKELWFLDYNKLDNAYKNLGVSTEDNYETEERNGIKVLDNENIEVFLQRINKYNVTKEELNYLLLENIKSKNAGEDLLDFSPVLLINFDDTILYSMFPEPASYEEYVPKDWIGKYEGFTELIPESENYWVDEFHNNLLFL</sequence>
<dbReference type="Proteomes" id="UP000195696">
    <property type="component" value="Unassembled WGS sequence"/>
</dbReference>
<organism evidence="1 2">
    <name type="scientific">Bacillus mycoides</name>
    <dbReference type="NCBI Taxonomy" id="1405"/>
    <lineage>
        <taxon>Bacteria</taxon>
        <taxon>Bacillati</taxon>
        <taxon>Bacillota</taxon>
        <taxon>Bacilli</taxon>
        <taxon>Bacillales</taxon>
        <taxon>Bacillaceae</taxon>
        <taxon>Bacillus</taxon>
        <taxon>Bacillus cereus group</taxon>
    </lineage>
</organism>